<dbReference type="Pfam" id="PF01170">
    <property type="entry name" value="UPF0020"/>
    <property type="match status" value="1"/>
</dbReference>
<dbReference type="CDD" id="cd02440">
    <property type="entry name" value="AdoMet_MTases"/>
    <property type="match status" value="1"/>
</dbReference>
<reference evidence="7" key="1">
    <citation type="journal article" date="2015" name="Nat. Genet.">
        <title>The genome and transcriptome of the zoonotic hookworm Ancylostoma ceylanicum identify infection-specific gene families.</title>
        <authorList>
            <person name="Schwarz E.M."/>
            <person name="Hu Y."/>
            <person name="Antoshechkin I."/>
            <person name="Miller M.M."/>
            <person name="Sternberg P.W."/>
            <person name="Aroian R.V."/>
        </authorList>
    </citation>
    <scope>NUCLEOTIDE SEQUENCE</scope>
    <source>
        <strain evidence="7">HY135</strain>
    </source>
</reference>
<dbReference type="GO" id="GO:0030488">
    <property type="term" value="P:tRNA methylation"/>
    <property type="evidence" value="ECO:0007669"/>
    <property type="project" value="TreeGrafter"/>
</dbReference>
<dbReference type="GO" id="GO:0016423">
    <property type="term" value="F:tRNA (guanine) methyltransferase activity"/>
    <property type="evidence" value="ECO:0007669"/>
    <property type="project" value="TreeGrafter"/>
</dbReference>
<dbReference type="GO" id="GO:0043527">
    <property type="term" value="C:tRNA methyltransferase complex"/>
    <property type="evidence" value="ECO:0007669"/>
    <property type="project" value="UniProtKB-ARBA"/>
</dbReference>
<keyword evidence="7" id="KW-1185">Reference proteome</keyword>
<comment type="caution">
    <text evidence="6">The sequence shown here is derived from an EMBL/GenBank/DDBJ whole genome shotgun (WGS) entry which is preliminary data.</text>
</comment>
<dbReference type="FunFam" id="3.40.50.150:FF:000073">
    <property type="entry name" value="THUMP domain containing 3"/>
    <property type="match status" value="1"/>
</dbReference>
<protein>
    <recommendedName>
        <fullName evidence="5">THUMP domain-containing protein</fullName>
    </recommendedName>
</protein>
<dbReference type="OrthoDB" id="6110130at2759"/>
<evidence type="ECO:0000313" key="7">
    <source>
        <dbReference type="Proteomes" id="UP000024635"/>
    </source>
</evidence>
<dbReference type="InterPro" id="IPR004114">
    <property type="entry name" value="THUMP_dom"/>
</dbReference>
<dbReference type="Pfam" id="PF02926">
    <property type="entry name" value="THUMP"/>
    <property type="match status" value="1"/>
</dbReference>
<dbReference type="PROSITE" id="PS51165">
    <property type="entry name" value="THUMP"/>
    <property type="match status" value="1"/>
</dbReference>
<dbReference type="AlphaFoldDB" id="A0A016X3H6"/>
<proteinExistence type="predicted"/>
<organism evidence="6 7">
    <name type="scientific">Ancylostoma ceylanicum</name>
    <dbReference type="NCBI Taxonomy" id="53326"/>
    <lineage>
        <taxon>Eukaryota</taxon>
        <taxon>Metazoa</taxon>
        <taxon>Ecdysozoa</taxon>
        <taxon>Nematoda</taxon>
        <taxon>Chromadorea</taxon>
        <taxon>Rhabditida</taxon>
        <taxon>Rhabditina</taxon>
        <taxon>Rhabditomorpha</taxon>
        <taxon>Strongyloidea</taxon>
        <taxon>Ancylostomatidae</taxon>
        <taxon>Ancylostomatinae</taxon>
        <taxon>Ancylostoma</taxon>
    </lineage>
</organism>
<sequence>MEIVLFRVDALPFFQMIELYASVITGFESVSSEEVATTFASDAIRGRGYVRFEVDPSKIPEALHLRSIDNLFAMLYDYELEGLTTASQEEALQKIKGEISRINWKTAIDCWQIATGKQVPGGIETVKEQMREFARNGVTGLTPQNSFTFRVTCNRAGEKSRHSFSSMDAAKALGAQINNIFGWRPDMKNFDMEVVLNIRNDTMLVMVALNKESLFKRNVCAFGPTTMRSTMCYCMTALAHPSRGDVILDPMCGGGSIPLEAALAFPGCLFFGADLHPKALERCYENLENCKEQLLRCGSDVSFLSCDAVDLPFRDSLVDAIVTDLPFGKKIGSVDDNRILYPRLLMEWERVVKPGGRLVVMTHDKRSWEKARALHGGSWRPVSHHMVNVGGLQTLCQCLVNTKQ</sequence>
<keyword evidence="2" id="KW-0489">Methyltransferase</keyword>
<dbReference type="PANTHER" id="PTHR14911">
    <property type="entry name" value="THUMP DOMAIN-CONTAINING"/>
    <property type="match status" value="1"/>
</dbReference>
<evidence type="ECO:0000313" key="6">
    <source>
        <dbReference type="EMBL" id="EYC45813.1"/>
    </source>
</evidence>
<dbReference type="Gene3D" id="3.30.2130.30">
    <property type="match status" value="1"/>
</dbReference>
<dbReference type="GO" id="GO:0005737">
    <property type="term" value="C:cytoplasm"/>
    <property type="evidence" value="ECO:0007669"/>
    <property type="project" value="UniProtKB-SubCell"/>
</dbReference>
<evidence type="ECO:0000256" key="2">
    <source>
        <dbReference type="ARBA" id="ARBA00022603"/>
    </source>
</evidence>
<gene>
    <name evidence="6" type="primary">Acey_s0416.g1087</name>
    <name evidence="6" type="synonym">Acey-mep-1</name>
    <name evidence="6" type="ORF">Y032_0416g1087</name>
</gene>
<name>A0A016X3H6_9BILA</name>
<dbReference type="InterPro" id="IPR029063">
    <property type="entry name" value="SAM-dependent_MTases_sf"/>
</dbReference>
<dbReference type="InterPro" id="IPR000241">
    <property type="entry name" value="RlmKL-like_Mtase"/>
</dbReference>
<keyword evidence="2" id="KW-0808">Transferase</keyword>
<evidence type="ECO:0000256" key="3">
    <source>
        <dbReference type="ARBA" id="ARBA00022694"/>
    </source>
</evidence>
<dbReference type="SUPFAM" id="SSF53335">
    <property type="entry name" value="S-adenosyl-L-methionine-dependent methyltransferases"/>
    <property type="match status" value="1"/>
</dbReference>
<dbReference type="GO" id="GO:0003723">
    <property type="term" value="F:RNA binding"/>
    <property type="evidence" value="ECO:0007669"/>
    <property type="project" value="UniProtKB-UniRule"/>
</dbReference>
<dbReference type="SUPFAM" id="SSF143437">
    <property type="entry name" value="THUMP domain-like"/>
    <property type="match status" value="1"/>
</dbReference>
<evidence type="ECO:0000259" key="5">
    <source>
        <dbReference type="PROSITE" id="PS51165"/>
    </source>
</evidence>
<dbReference type="CDD" id="cd11715">
    <property type="entry name" value="THUMP_AdoMetMT"/>
    <property type="match status" value="1"/>
</dbReference>
<dbReference type="Gene3D" id="3.40.50.150">
    <property type="entry name" value="Vaccinia Virus protein VP39"/>
    <property type="match status" value="1"/>
</dbReference>
<dbReference type="Proteomes" id="UP000024635">
    <property type="component" value="Unassembled WGS sequence"/>
</dbReference>
<accession>A0A016X3H6</accession>
<evidence type="ECO:0000256" key="4">
    <source>
        <dbReference type="PROSITE-ProRule" id="PRU00529"/>
    </source>
</evidence>
<keyword evidence="4" id="KW-0694">RNA-binding</keyword>
<feature type="domain" description="THUMP" evidence="5">
    <location>
        <begin position="96"/>
        <end position="209"/>
    </location>
</feature>
<comment type="subcellular location">
    <subcellularLocation>
        <location evidence="1">Cytoplasm</location>
    </subcellularLocation>
</comment>
<dbReference type="EMBL" id="JARK01000016">
    <property type="protein sequence ID" value="EYC45813.1"/>
    <property type="molecule type" value="Genomic_DNA"/>
</dbReference>
<dbReference type="SMART" id="SM00981">
    <property type="entry name" value="THUMP"/>
    <property type="match status" value="1"/>
</dbReference>
<dbReference type="PANTHER" id="PTHR14911:SF13">
    <property type="entry name" value="TRNA (GUANINE(6)-N2)-METHYLTRANSFERASE THUMP3"/>
    <property type="match status" value="1"/>
</dbReference>
<evidence type="ECO:0000256" key="1">
    <source>
        <dbReference type="ARBA" id="ARBA00004496"/>
    </source>
</evidence>
<keyword evidence="3" id="KW-0819">tRNA processing</keyword>